<protein>
    <submittedName>
        <fullName evidence="3">Transposase IS4</fullName>
    </submittedName>
</protein>
<dbReference type="Proteomes" id="UP001458880">
    <property type="component" value="Unassembled WGS sequence"/>
</dbReference>
<gene>
    <name evidence="3" type="ORF">QE152_g32203</name>
</gene>
<feature type="domain" description="PiggyBac transposable element-derived protein" evidence="2">
    <location>
        <begin position="2"/>
        <end position="133"/>
    </location>
</feature>
<organism evidence="3 4">
    <name type="scientific">Popillia japonica</name>
    <name type="common">Japanese beetle</name>
    <dbReference type="NCBI Taxonomy" id="7064"/>
    <lineage>
        <taxon>Eukaryota</taxon>
        <taxon>Metazoa</taxon>
        <taxon>Ecdysozoa</taxon>
        <taxon>Arthropoda</taxon>
        <taxon>Hexapoda</taxon>
        <taxon>Insecta</taxon>
        <taxon>Pterygota</taxon>
        <taxon>Neoptera</taxon>
        <taxon>Endopterygota</taxon>
        <taxon>Coleoptera</taxon>
        <taxon>Polyphaga</taxon>
        <taxon>Scarabaeiformia</taxon>
        <taxon>Scarabaeidae</taxon>
        <taxon>Rutelinae</taxon>
        <taxon>Popillia</taxon>
    </lineage>
</organism>
<evidence type="ECO:0000259" key="2">
    <source>
        <dbReference type="Pfam" id="PF13843"/>
    </source>
</evidence>
<feature type="transmembrane region" description="Helical" evidence="1">
    <location>
        <begin position="12"/>
        <end position="29"/>
    </location>
</feature>
<proteinExistence type="predicted"/>
<sequence>MQLIRGNPIRFGYKLLVALVDIVILLIYIRENPLQKNDGEDLPLGSRVVLDILDRISELASHQIYFDNLFTTRDLLIHLQQLGFRATGTLRENRLPLRPLNDSNTFGIEERSSFGYRFDPNAEIPITKWNDNNH</sequence>
<dbReference type="Pfam" id="PF13843">
    <property type="entry name" value="DDE_Tnp_1_7"/>
    <property type="match status" value="1"/>
</dbReference>
<reference evidence="3 4" key="1">
    <citation type="journal article" date="2024" name="BMC Genomics">
        <title>De novo assembly and annotation of Popillia japonica's genome with initial clues to its potential as an invasive pest.</title>
        <authorList>
            <person name="Cucini C."/>
            <person name="Boschi S."/>
            <person name="Funari R."/>
            <person name="Cardaioli E."/>
            <person name="Iannotti N."/>
            <person name="Marturano G."/>
            <person name="Paoli F."/>
            <person name="Bruttini M."/>
            <person name="Carapelli A."/>
            <person name="Frati F."/>
            <person name="Nardi F."/>
        </authorList>
    </citation>
    <scope>NUCLEOTIDE SEQUENCE [LARGE SCALE GENOMIC DNA]</scope>
    <source>
        <strain evidence="3">DMR45628</strain>
    </source>
</reference>
<dbReference type="AlphaFoldDB" id="A0AAW1IZL0"/>
<dbReference type="InterPro" id="IPR029526">
    <property type="entry name" value="PGBD"/>
</dbReference>
<accession>A0AAW1IZL0</accession>
<name>A0AAW1IZL0_POPJA</name>
<evidence type="ECO:0000256" key="1">
    <source>
        <dbReference type="SAM" id="Phobius"/>
    </source>
</evidence>
<evidence type="ECO:0000313" key="3">
    <source>
        <dbReference type="EMBL" id="KAK9695984.1"/>
    </source>
</evidence>
<keyword evidence="1" id="KW-1133">Transmembrane helix</keyword>
<keyword evidence="4" id="KW-1185">Reference proteome</keyword>
<dbReference type="GO" id="GO:0043565">
    <property type="term" value="F:sequence-specific DNA binding"/>
    <property type="evidence" value="ECO:0007669"/>
    <property type="project" value="TreeGrafter"/>
</dbReference>
<keyword evidence="1" id="KW-0812">Transmembrane</keyword>
<comment type="caution">
    <text evidence="3">The sequence shown here is derived from an EMBL/GenBank/DDBJ whole genome shotgun (WGS) entry which is preliminary data.</text>
</comment>
<dbReference type="EMBL" id="JASPKY010000465">
    <property type="protein sequence ID" value="KAK9695984.1"/>
    <property type="molecule type" value="Genomic_DNA"/>
</dbReference>
<evidence type="ECO:0000313" key="4">
    <source>
        <dbReference type="Proteomes" id="UP001458880"/>
    </source>
</evidence>
<dbReference type="InterPro" id="IPR052638">
    <property type="entry name" value="PiggyBac_TE-derived"/>
</dbReference>
<keyword evidence="1" id="KW-0472">Membrane</keyword>
<dbReference type="PANTHER" id="PTHR47055">
    <property type="entry name" value="DDE_TNP_1_7 DOMAIN-CONTAINING PROTEIN"/>
    <property type="match status" value="1"/>
</dbReference>
<dbReference type="PANTHER" id="PTHR47055:SF3">
    <property type="entry name" value="PHORBOL-ESTER_DAG-TYPE DOMAIN-CONTAINING PROTEIN"/>
    <property type="match status" value="1"/>
</dbReference>